<keyword evidence="3 5" id="KW-1133">Transmembrane helix</keyword>
<dbReference type="Proteomes" id="UP000733744">
    <property type="component" value="Unassembled WGS sequence"/>
</dbReference>
<comment type="catalytic activity">
    <reaction evidence="5">
        <text>a quinone + NADH + 5 H(+)(in) = a quinol + NAD(+) + 4 H(+)(out)</text>
        <dbReference type="Rhea" id="RHEA:57888"/>
        <dbReference type="ChEBI" id="CHEBI:15378"/>
        <dbReference type="ChEBI" id="CHEBI:24646"/>
        <dbReference type="ChEBI" id="CHEBI:57540"/>
        <dbReference type="ChEBI" id="CHEBI:57945"/>
        <dbReference type="ChEBI" id="CHEBI:132124"/>
    </reaction>
</comment>
<dbReference type="InterPro" id="IPR010096">
    <property type="entry name" value="NADH-Q_OxRdtase_suN/2"/>
</dbReference>
<name>A0ABY3CAD0_9GAMM</name>
<feature type="transmembrane region" description="Helical" evidence="5">
    <location>
        <begin position="197"/>
        <end position="224"/>
    </location>
</feature>
<dbReference type="EMBL" id="RYFG02000094">
    <property type="protein sequence ID" value="TRW94881.1"/>
    <property type="molecule type" value="Genomic_DNA"/>
</dbReference>
<feature type="transmembrane region" description="Helical" evidence="5">
    <location>
        <begin position="157"/>
        <end position="177"/>
    </location>
</feature>
<feature type="transmembrane region" description="Helical" evidence="5">
    <location>
        <begin position="295"/>
        <end position="314"/>
    </location>
</feature>
<feature type="transmembrane region" description="Helical" evidence="5">
    <location>
        <begin position="126"/>
        <end position="145"/>
    </location>
</feature>
<gene>
    <name evidence="5" type="primary">nuoN</name>
    <name evidence="8" type="ORF">EKO24_010735</name>
</gene>
<feature type="transmembrane region" description="Helical" evidence="5">
    <location>
        <begin position="445"/>
        <end position="464"/>
    </location>
</feature>
<dbReference type="PANTHER" id="PTHR22773">
    <property type="entry name" value="NADH DEHYDROGENASE"/>
    <property type="match status" value="1"/>
</dbReference>
<evidence type="ECO:0000259" key="7">
    <source>
        <dbReference type="Pfam" id="PF00361"/>
    </source>
</evidence>
<reference evidence="8 9" key="1">
    <citation type="journal article" date="2019" name="Antonie Van Leeuwenhoek">
        <title>Description of 'Ca. Methylobacter oryzae' KRF1, a novel species from the environmentally important Methylobacter clade 2.</title>
        <authorList>
            <person name="Khatri K."/>
            <person name="Mohite J.A."/>
            <person name="Pandit P.S."/>
            <person name="Bahulikar R."/>
            <person name="Rahalkar M.C."/>
        </authorList>
    </citation>
    <scope>NUCLEOTIDE SEQUENCE [LARGE SCALE GENOMIC DNA]</scope>
    <source>
        <strain evidence="8 9">KRF1</strain>
    </source>
</reference>
<proteinExistence type="inferred from homology"/>
<dbReference type="InterPro" id="IPR001750">
    <property type="entry name" value="ND/Mrp_TM"/>
</dbReference>
<feature type="transmembrane region" description="Helical" evidence="5">
    <location>
        <begin position="36"/>
        <end position="57"/>
    </location>
</feature>
<keyword evidence="5" id="KW-0520">NAD</keyword>
<dbReference type="EC" id="7.1.1.-" evidence="5"/>
<feature type="transmembrane region" description="Helical" evidence="5">
    <location>
        <begin position="263"/>
        <end position="288"/>
    </location>
</feature>
<comment type="subunit">
    <text evidence="5">NDH-1 is composed of 14 different subunits. Subunits NuoA, H, J, K, L, M, N constitute the membrane sector of the complex.</text>
</comment>
<evidence type="ECO:0000256" key="6">
    <source>
        <dbReference type="RuleBase" id="RU000320"/>
    </source>
</evidence>
<keyword evidence="4 5" id="KW-0472">Membrane</keyword>
<evidence type="ECO:0000313" key="9">
    <source>
        <dbReference type="Proteomes" id="UP000733744"/>
    </source>
</evidence>
<accession>A0ABY3CAD0</accession>
<evidence type="ECO:0000256" key="3">
    <source>
        <dbReference type="ARBA" id="ARBA00022989"/>
    </source>
</evidence>
<dbReference type="HAMAP" id="MF_00445">
    <property type="entry name" value="NDH1_NuoN_1"/>
    <property type="match status" value="1"/>
</dbReference>
<dbReference type="RefSeq" id="WP_127030650.1">
    <property type="nucleotide sequence ID" value="NZ_RYFG02000094.1"/>
</dbReference>
<feature type="domain" description="NADH:quinone oxidoreductase/Mrp antiporter transmembrane" evidence="7">
    <location>
        <begin position="120"/>
        <end position="418"/>
    </location>
</feature>
<dbReference type="Pfam" id="PF00361">
    <property type="entry name" value="Proton_antipo_M"/>
    <property type="match status" value="1"/>
</dbReference>
<comment type="function">
    <text evidence="5">NDH-1 shuttles electrons from NADH, via FMN and iron-sulfur (Fe-S) centers, to quinones in the respiratory chain. The immediate electron acceptor for the enzyme in this species is believed to be ubiquinone. Couples the redox reaction to proton translocation (for every two electrons transferred, four hydrogen ions are translocated across the cytoplasmic membrane), and thus conserves the redox energy in a proton gradient.</text>
</comment>
<feature type="transmembrane region" description="Helical" evidence="5">
    <location>
        <begin position="236"/>
        <end position="257"/>
    </location>
</feature>
<keyword evidence="9" id="KW-1185">Reference proteome</keyword>
<evidence type="ECO:0000313" key="8">
    <source>
        <dbReference type="EMBL" id="TRW94881.1"/>
    </source>
</evidence>
<protein>
    <recommendedName>
        <fullName evidence="5">NADH-quinone oxidoreductase subunit N</fullName>
        <ecNumber evidence="5">7.1.1.-</ecNumber>
    </recommendedName>
    <alternativeName>
        <fullName evidence="5">NADH dehydrogenase I subunit N</fullName>
    </alternativeName>
    <alternativeName>
        <fullName evidence="5">NDH-1 subunit N</fullName>
    </alternativeName>
</protein>
<feature type="transmembrane region" description="Helical" evidence="5">
    <location>
        <begin position="326"/>
        <end position="348"/>
    </location>
</feature>
<evidence type="ECO:0000256" key="2">
    <source>
        <dbReference type="ARBA" id="ARBA00022692"/>
    </source>
</evidence>
<sequence>MNINQFIALAPLTALAGTAIAVMIGIAAWRNFVLSCAIAAVGIVLSLAALGSVWPGTPVQASPLMLIDVYALFYIALLLSAGLAVLGFCYDYFKDRDGENEELPLLLLTALLGASVLAASTHFASFFIGLELLSISLFVLIGYPLNQAQALEAAIKYLILSGVSSAFLLMGIALIYAQSGELYFRGIEGYIASRDDINAMVFSGVLLVMAGLGFKLSLIPFHLWTPDVYQGAPAPISGFIATVSKGAVFVLLLRYFVSTDSYAYTPLLNVFSVMAALSILGGNLLALLQNNVKRLLAYSSIAHMGYLLVAFIAGGSVSSVLIVEPVAFYLLAYFITTIGAFGVVSVLSSPQAEADDLAFYRGLFWRRPWLAAIFTLMLLSLAGIPLTVGFIGKFYIFTGAADGGLWGLLLAVIVGSGLGLYYYLRIIVVMSMDAETVKTGFTQDWLSNVLLTVLTILLVWLGIYPSLLVNIIQSVSYDGMA</sequence>
<feature type="transmembrane region" description="Helical" evidence="5">
    <location>
        <begin position="102"/>
        <end position="120"/>
    </location>
</feature>
<feature type="transmembrane region" description="Helical" evidence="5">
    <location>
        <begin position="404"/>
        <end position="424"/>
    </location>
</feature>
<evidence type="ECO:0000256" key="4">
    <source>
        <dbReference type="ARBA" id="ARBA00023136"/>
    </source>
</evidence>
<dbReference type="PRINTS" id="PR01434">
    <property type="entry name" value="NADHDHGNASE5"/>
</dbReference>
<keyword evidence="5" id="KW-1003">Cell membrane</keyword>
<feature type="transmembrane region" description="Helical" evidence="5">
    <location>
        <begin position="6"/>
        <end position="29"/>
    </location>
</feature>
<keyword evidence="5" id="KW-0813">Transport</keyword>
<dbReference type="NCBIfam" id="TIGR01770">
    <property type="entry name" value="NDH_I_N"/>
    <property type="match status" value="1"/>
</dbReference>
<comment type="subcellular location">
    <subcellularLocation>
        <location evidence="5">Cell membrane</location>
        <topology evidence="5">Multi-pass membrane protein</topology>
    </subcellularLocation>
    <subcellularLocation>
        <location evidence="1">Endomembrane system</location>
        <topology evidence="1">Multi-pass membrane protein</topology>
    </subcellularLocation>
    <subcellularLocation>
        <location evidence="6">Membrane</location>
        <topology evidence="6">Multi-pass membrane protein</topology>
    </subcellularLocation>
</comment>
<keyword evidence="5" id="KW-0830">Ubiquinone</keyword>
<keyword evidence="5" id="KW-1278">Translocase</keyword>
<comment type="caution">
    <text evidence="8">The sequence shown here is derived from an EMBL/GenBank/DDBJ whole genome shotgun (WGS) entry which is preliminary data.</text>
</comment>
<keyword evidence="2 5" id="KW-0812">Transmembrane</keyword>
<organism evidence="8 9">
    <name type="scientific">Candidatus Methylobacter oryzae</name>
    <dbReference type="NCBI Taxonomy" id="2497749"/>
    <lineage>
        <taxon>Bacteria</taxon>
        <taxon>Pseudomonadati</taxon>
        <taxon>Pseudomonadota</taxon>
        <taxon>Gammaproteobacteria</taxon>
        <taxon>Methylococcales</taxon>
        <taxon>Methylococcaceae</taxon>
        <taxon>Methylobacter</taxon>
    </lineage>
</organism>
<feature type="transmembrane region" description="Helical" evidence="5">
    <location>
        <begin position="69"/>
        <end position="90"/>
    </location>
</feature>
<keyword evidence="5" id="KW-0874">Quinone</keyword>
<evidence type="ECO:0000256" key="5">
    <source>
        <dbReference type="HAMAP-Rule" id="MF_00445"/>
    </source>
</evidence>
<comment type="similarity">
    <text evidence="5">Belongs to the complex I subunit 2 family.</text>
</comment>
<evidence type="ECO:0000256" key="1">
    <source>
        <dbReference type="ARBA" id="ARBA00004127"/>
    </source>
</evidence>
<feature type="transmembrane region" description="Helical" evidence="5">
    <location>
        <begin position="369"/>
        <end position="392"/>
    </location>
</feature>